<gene>
    <name evidence="1" type="ORF">Cadr_000002076</name>
</gene>
<keyword evidence="2" id="KW-1185">Reference proteome</keyword>
<reference evidence="1 2" key="1">
    <citation type="journal article" date="2019" name="Mol. Ecol. Resour.">
        <title>Improving Illumina assemblies with Hi-C and long reads: an example with the North African dromedary.</title>
        <authorList>
            <person name="Elbers J.P."/>
            <person name="Rogers M.F."/>
            <person name="Perelman P.L."/>
            <person name="Proskuryakova A.A."/>
            <person name="Serdyukova N.A."/>
            <person name="Johnson W.E."/>
            <person name="Horin P."/>
            <person name="Corander J."/>
            <person name="Murphy D."/>
            <person name="Burger P.A."/>
        </authorList>
    </citation>
    <scope>NUCLEOTIDE SEQUENCE [LARGE SCALE GENOMIC DNA]</scope>
    <source>
        <strain evidence="1">Drom800</strain>
        <tissue evidence="1">Blood</tissue>
    </source>
</reference>
<protein>
    <submittedName>
        <fullName evidence="1">Uncharacterized protein</fullName>
    </submittedName>
</protein>
<evidence type="ECO:0000313" key="2">
    <source>
        <dbReference type="Proteomes" id="UP000299084"/>
    </source>
</evidence>
<proteinExistence type="predicted"/>
<accession>A0A5N4EFJ2</accession>
<organism evidence="1 2">
    <name type="scientific">Camelus dromedarius</name>
    <name type="common">Dromedary</name>
    <name type="synonym">Arabian camel</name>
    <dbReference type="NCBI Taxonomy" id="9838"/>
    <lineage>
        <taxon>Eukaryota</taxon>
        <taxon>Metazoa</taxon>
        <taxon>Chordata</taxon>
        <taxon>Craniata</taxon>
        <taxon>Vertebrata</taxon>
        <taxon>Euteleostomi</taxon>
        <taxon>Mammalia</taxon>
        <taxon>Eutheria</taxon>
        <taxon>Laurasiatheria</taxon>
        <taxon>Artiodactyla</taxon>
        <taxon>Tylopoda</taxon>
        <taxon>Camelidae</taxon>
        <taxon>Camelus</taxon>
    </lineage>
</organism>
<evidence type="ECO:0000313" key="1">
    <source>
        <dbReference type="EMBL" id="KAB1281909.1"/>
    </source>
</evidence>
<dbReference type="EMBL" id="JWIN03000002">
    <property type="protein sequence ID" value="KAB1281909.1"/>
    <property type="molecule type" value="Genomic_DNA"/>
</dbReference>
<sequence>MTVEGDLCERDGAVGLNSSPSSTCLDLGEKMHCGTRLRGEVCSLTAGGLTDGDITKCAMHSHGVIETWQEADDVTTAQERMVKGVRQLLRQRSL</sequence>
<dbReference type="AlphaFoldDB" id="A0A5N4EFJ2"/>
<dbReference type="Proteomes" id="UP000299084">
    <property type="component" value="Unassembled WGS sequence"/>
</dbReference>
<name>A0A5N4EFJ2_CAMDR</name>
<comment type="caution">
    <text evidence="1">The sequence shown here is derived from an EMBL/GenBank/DDBJ whole genome shotgun (WGS) entry which is preliminary data.</text>
</comment>